<accession>A0ABT4LE59</accession>
<dbReference type="RefSeq" id="WP_269421590.1">
    <property type="nucleotide sequence ID" value="NZ_JAPWGY010000001.1"/>
</dbReference>
<keyword evidence="3" id="KW-1185">Reference proteome</keyword>
<feature type="transmembrane region" description="Helical" evidence="1">
    <location>
        <begin position="66"/>
        <end position="90"/>
    </location>
</feature>
<protein>
    <recommendedName>
        <fullName evidence="4">DUF304 domain-containing protein</fullName>
    </recommendedName>
</protein>
<organism evidence="2 3">
    <name type="scientific">Kiloniella laminariae</name>
    <dbReference type="NCBI Taxonomy" id="454162"/>
    <lineage>
        <taxon>Bacteria</taxon>
        <taxon>Pseudomonadati</taxon>
        <taxon>Pseudomonadota</taxon>
        <taxon>Alphaproteobacteria</taxon>
        <taxon>Rhodospirillales</taxon>
        <taxon>Kiloniellaceae</taxon>
        <taxon>Kiloniella</taxon>
    </lineage>
</organism>
<name>A0ABT4LE59_9PROT</name>
<keyword evidence="1" id="KW-1133">Transmembrane helix</keyword>
<evidence type="ECO:0000313" key="2">
    <source>
        <dbReference type="EMBL" id="MCZ4279383.1"/>
    </source>
</evidence>
<gene>
    <name evidence="2" type="ORF">O4H49_01255</name>
</gene>
<evidence type="ECO:0008006" key="4">
    <source>
        <dbReference type="Google" id="ProtNLM"/>
    </source>
</evidence>
<comment type="caution">
    <text evidence="2">The sequence shown here is derived from an EMBL/GenBank/DDBJ whole genome shotgun (WGS) entry which is preliminary data.</text>
</comment>
<reference evidence="2" key="1">
    <citation type="submission" date="2022-12" db="EMBL/GenBank/DDBJ databases">
        <title>Bacterial isolates from different developmental stages of Nematostella vectensis.</title>
        <authorList>
            <person name="Fraune S."/>
        </authorList>
    </citation>
    <scope>NUCLEOTIDE SEQUENCE</scope>
    <source>
        <strain evidence="2">G21630-S1</strain>
    </source>
</reference>
<keyword evidence="1" id="KW-0812">Transmembrane</keyword>
<proteinExistence type="predicted"/>
<sequence>MNREDNREFVLEALRANETLCWFDQPKPGPLWKHERATILSRSLILIWAVLLFFCGLMSLGGVVTIPLLILLLVASGALILRLIWICYLTRRLTYVLTSKRLLVLLEAGRPIEYKSYSLSRIFAIDRRENPDGSGNVLVRVRGRRANQPDETEGFYGIEEAEEFERELFGLCSELKS</sequence>
<evidence type="ECO:0000313" key="3">
    <source>
        <dbReference type="Proteomes" id="UP001069802"/>
    </source>
</evidence>
<dbReference type="Proteomes" id="UP001069802">
    <property type="component" value="Unassembled WGS sequence"/>
</dbReference>
<evidence type="ECO:0000256" key="1">
    <source>
        <dbReference type="SAM" id="Phobius"/>
    </source>
</evidence>
<feature type="transmembrane region" description="Helical" evidence="1">
    <location>
        <begin position="39"/>
        <end position="60"/>
    </location>
</feature>
<dbReference type="EMBL" id="JAPWGY010000001">
    <property type="protein sequence ID" value="MCZ4279383.1"/>
    <property type="molecule type" value="Genomic_DNA"/>
</dbReference>
<keyword evidence="1" id="KW-0472">Membrane</keyword>